<dbReference type="GeneID" id="36559457"/>
<feature type="compositionally biased region" description="Basic and acidic residues" evidence="1">
    <location>
        <begin position="290"/>
        <end position="305"/>
    </location>
</feature>
<feature type="compositionally biased region" description="Low complexity" evidence="1">
    <location>
        <begin position="39"/>
        <end position="54"/>
    </location>
</feature>
<name>A0A2I2FYQ3_9EURO</name>
<dbReference type="InterPro" id="IPR013240">
    <property type="entry name" value="DNA-dir_RNA_pol1_su_RPA34"/>
</dbReference>
<feature type="compositionally biased region" description="Basic and acidic residues" evidence="1">
    <location>
        <begin position="259"/>
        <end position="274"/>
    </location>
</feature>
<evidence type="ECO:0000313" key="2">
    <source>
        <dbReference type="EMBL" id="PLB45755.1"/>
    </source>
</evidence>
<protein>
    <recommendedName>
        <fullName evidence="4">DNA-directed RNA polymerase I subunit RPA34.5-domain-containing protein</fullName>
    </recommendedName>
</protein>
<evidence type="ECO:0000313" key="3">
    <source>
        <dbReference type="Proteomes" id="UP000234275"/>
    </source>
</evidence>
<sequence length="315" mass="33775">MAPKSASSSSSESESRSSSPEVTKKTTQASSSESEEDSSSGSSEGESDNESAASSKEESDNESEESSDESSKVKTIAAQPFKAPSGFRSVKKQSPPSSSTASALSDLRGKQIFHVSAPAFLPLSKVKEISLAKVLQGEPVMKHEGVAYGIPAESMSNGDVAGQTLLTYDPKTQTYTSTTADNIQSYHVQELAQLPERSETEGKVRAAAQEQVVPPRKQPKHLKMRFRPVGSRNAPAETIGSSSEESEGEAPTFKVPKGAKVDKEERKRKQHPTEGEGNTASGEPRKKSKKHEDGEKKKSSKSKEEKKRKKSGTTA</sequence>
<dbReference type="GO" id="GO:0006360">
    <property type="term" value="P:transcription by RNA polymerase I"/>
    <property type="evidence" value="ECO:0007669"/>
    <property type="project" value="InterPro"/>
</dbReference>
<reference evidence="2 3" key="1">
    <citation type="submission" date="2016-12" db="EMBL/GenBank/DDBJ databases">
        <title>The genomes of Aspergillus section Nigri reveals drivers in fungal speciation.</title>
        <authorList>
            <consortium name="DOE Joint Genome Institute"/>
            <person name="Vesth T.C."/>
            <person name="Nybo J."/>
            <person name="Theobald S."/>
            <person name="Brandl J."/>
            <person name="Frisvad J.C."/>
            <person name="Nielsen K.F."/>
            <person name="Lyhne E.K."/>
            <person name="Kogle M.E."/>
            <person name="Kuo A."/>
            <person name="Riley R."/>
            <person name="Clum A."/>
            <person name="Nolan M."/>
            <person name="Lipzen A."/>
            <person name="Salamov A."/>
            <person name="Henrissat B."/>
            <person name="Wiebenga A."/>
            <person name="De Vries R.P."/>
            <person name="Grigoriev I.V."/>
            <person name="Mortensen U.H."/>
            <person name="Andersen M.R."/>
            <person name="Baker S.E."/>
        </authorList>
    </citation>
    <scope>NUCLEOTIDE SEQUENCE [LARGE SCALE GENOMIC DNA]</scope>
    <source>
        <strain evidence="2 3">IBT 23096</strain>
    </source>
</reference>
<accession>A0A2I2FYQ3</accession>
<gene>
    <name evidence="2" type="ORF">P170DRAFT_458023</name>
</gene>
<organism evidence="2 3">
    <name type="scientific">Aspergillus steynii IBT 23096</name>
    <dbReference type="NCBI Taxonomy" id="1392250"/>
    <lineage>
        <taxon>Eukaryota</taxon>
        <taxon>Fungi</taxon>
        <taxon>Dikarya</taxon>
        <taxon>Ascomycota</taxon>
        <taxon>Pezizomycotina</taxon>
        <taxon>Eurotiomycetes</taxon>
        <taxon>Eurotiomycetidae</taxon>
        <taxon>Eurotiales</taxon>
        <taxon>Aspergillaceae</taxon>
        <taxon>Aspergillus</taxon>
        <taxon>Aspergillus subgen. Circumdati</taxon>
    </lineage>
</organism>
<dbReference type="AlphaFoldDB" id="A0A2I2FYQ3"/>
<feature type="compositionally biased region" description="Basic residues" evidence="1">
    <location>
        <begin position="306"/>
        <end position="315"/>
    </location>
</feature>
<dbReference type="Pfam" id="PF08208">
    <property type="entry name" value="RNA_polI_A34"/>
    <property type="match status" value="1"/>
</dbReference>
<keyword evidence="3" id="KW-1185">Reference proteome</keyword>
<feature type="compositionally biased region" description="Low complexity" evidence="1">
    <location>
        <begin position="1"/>
        <end position="19"/>
    </location>
</feature>
<evidence type="ECO:0008006" key="4">
    <source>
        <dbReference type="Google" id="ProtNLM"/>
    </source>
</evidence>
<feature type="compositionally biased region" description="Acidic residues" evidence="1">
    <location>
        <begin position="59"/>
        <end position="68"/>
    </location>
</feature>
<feature type="region of interest" description="Disordered" evidence="1">
    <location>
        <begin position="1"/>
        <end position="104"/>
    </location>
</feature>
<dbReference type="VEuPathDB" id="FungiDB:P170DRAFT_458023"/>
<comment type="caution">
    <text evidence="2">The sequence shown here is derived from an EMBL/GenBank/DDBJ whole genome shotgun (WGS) entry which is preliminary data.</text>
</comment>
<feature type="compositionally biased region" description="Low complexity" evidence="1">
    <location>
        <begin position="94"/>
        <end position="104"/>
    </location>
</feature>
<feature type="compositionally biased region" description="Basic residues" evidence="1">
    <location>
        <begin position="217"/>
        <end position="226"/>
    </location>
</feature>
<feature type="region of interest" description="Disordered" evidence="1">
    <location>
        <begin position="194"/>
        <end position="315"/>
    </location>
</feature>
<dbReference type="EMBL" id="MSFO01000007">
    <property type="protein sequence ID" value="PLB45755.1"/>
    <property type="molecule type" value="Genomic_DNA"/>
</dbReference>
<dbReference type="PANTHER" id="PTHR28155:SF1">
    <property type="entry name" value="DNA-DIRECTED RNA POLYMERASE I SUBUNIT RPA34.5-DOMAIN-CONTAINING PROTEIN"/>
    <property type="match status" value="1"/>
</dbReference>
<dbReference type="OrthoDB" id="76224at2759"/>
<dbReference type="Proteomes" id="UP000234275">
    <property type="component" value="Unassembled WGS sequence"/>
</dbReference>
<proteinExistence type="predicted"/>
<dbReference type="InterPro" id="IPR053263">
    <property type="entry name" value="Euk_RPA34_RNAP_subunit"/>
</dbReference>
<evidence type="ECO:0000256" key="1">
    <source>
        <dbReference type="SAM" id="MobiDB-lite"/>
    </source>
</evidence>
<dbReference type="PANTHER" id="PTHR28155">
    <property type="entry name" value="ACR243WP"/>
    <property type="match status" value="1"/>
</dbReference>
<dbReference type="RefSeq" id="XP_024701057.1">
    <property type="nucleotide sequence ID" value="XM_024851758.1"/>
</dbReference>